<reference evidence="2 3" key="1">
    <citation type="submission" date="2020-02" db="EMBL/GenBank/DDBJ databases">
        <title>Draft genome sequence of Haematococcus lacustris strain NIES-144.</title>
        <authorList>
            <person name="Morimoto D."/>
            <person name="Nakagawa S."/>
            <person name="Yoshida T."/>
            <person name="Sawayama S."/>
        </authorList>
    </citation>
    <scope>NUCLEOTIDE SEQUENCE [LARGE SCALE GENOMIC DNA]</scope>
    <source>
        <strain evidence="2 3">NIES-144</strain>
    </source>
</reference>
<accession>A0A699Z738</accession>
<dbReference type="GO" id="GO:0003676">
    <property type="term" value="F:nucleic acid binding"/>
    <property type="evidence" value="ECO:0007669"/>
    <property type="project" value="UniProtKB-UniRule"/>
</dbReference>
<dbReference type="SUPFAM" id="SSF82708">
    <property type="entry name" value="R3H domain"/>
    <property type="match status" value="1"/>
</dbReference>
<sequence length="115" mass="12271">MERDLVAFVVDPSQRRKTLAPQTSSQRALMHELAEAHGLATSSTGHEPHRCLQLIKTAATGLPTRSLMATAAATSREEVAAMAASAQAAASAWSLCLVDVVPGTNIHYYLRDWAG</sequence>
<gene>
    <name evidence="2" type="ORF">HaLaN_11113</name>
</gene>
<dbReference type="CDD" id="cd02325">
    <property type="entry name" value="R3H"/>
    <property type="match status" value="1"/>
</dbReference>
<proteinExistence type="predicted"/>
<dbReference type="InterPro" id="IPR001374">
    <property type="entry name" value="R3H_dom"/>
</dbReference>
<evidence type="ECO:0000313" key="2">
    <source>
        <dbReference type="EMBL" id="GFH14969.1"/>
    </source>
</evidence>
<feature type="domain" description="R3H" evidence="1">
    <location>
        <begin position="1"/>
        <end position="58"/>
    </location>
</feature>
<dbReference type="InterPro" id="IPR036867">
    <property type="entry name" value="R3H_dom_sf"/>
</dbReference>
<comment type="caution">
    <text evidence="2">The sequence shown here is derived from an EMBL/GenBank/DDBJ whole genome shotgun (WGS) entry which is preliminary data.</text>
</comment>
<evidence type="ECO:0000259" key="1">
    <source>
        <dbReference type="PROSITE" id="PS51061"/>
    </source>
</evidence>
<dbReference type="EMBL" id="BLLF01000789">
    <property type="protein sequence ID" value="GFH14969.1"/>
    <property type="molecule type" value="Genomic_DNA"/>
</dbReference>
<name>A0A699Z738_HAELA</name>
<keyword evidence="3" id="KW-1185">Reference proteome</keyword>
<dbReference type="Proteomes" id="UP000485058">
    <property type="component" value="Unassembled WGS sequence"/>
</dbReference>
<organism evidence="2 3">
    <name type="scientific">Haematococcus lacustris</name>
    <name type="common">Green alga</name>
    <name type="synonym">Haematococcus pluvialis</name>
    <dbReference type="NCBI Taxonomy" id="44745"/>
    <lineage>
        <taxon>Eukaryota</taxon>
        <taxon>Viridiplantae</taxon>
        <taxon>Chlorophyta</taxon>
        <taxon>core chlorophytes</taxon>
        <taxon>Chlorophyceae</taxon>
        <taxon>CS clade</taxon>
        <taxon>Chlamydomonadales</taxon>
        <taxon>Haematococcaceae</taxon>
        <taxon>Haematococcus</taxon>
    </lineage>
</organism>
<dbReference type="Pfam" id="PF01424">
    <property type="entry name" value="R3H"/>
    <property type="match status" value="1"/>
</dbReference>
<dbReference type="PROSITE" id="PS51061">
    <property type="entry name" value="R3H"/>
    <property type="match status" value="1"/>
</dbReference>
<evidence type="ECO:0000313" key="3">
    <source>
        <dbReference type="Proteomes" id="UP000485058"/>
    </source>
</evidence>
<dbReference type="AlphaFoldDB" id="A0A699Z738"/>
<dbReference type="Gene3D" id="3.30.1370.50">
    <property type="entry name" value="R3H-like domain"/>
    <property type="match status" value="1"/>
</dbReference>
<protein>
    <recommendedName>
        <fullName evidence="1">R3H domain-containing protein</fullName>
    </recommendedName>
</protein>